<sequence length="157" mass="18470">MKKTVYLDTTIPSYLFDERKSIRAWVDITRKWWDEERQRFDLWISEETFSELNAGDYPRKQEVLAFISEIPLLPVVPSVVGIVETYVTNYLMPQTSVSDAAHLAYASYYKMDFLLTWNCNHLANANKKQHIHIINTRMNLSTPEITTPFELFTEKQT</sequence>
<dbReference type="AlphaFoldDB" id="A0A450YY42"/>
<protein>
    <submittedName>
        <fullName evidence="1">Predicted nucleic acid-binding protein, contains PIN domain</fullName>
    </submittedName>
</protein>
<dbReference type="EMBL" id="CAADFU010000296">
    <property type="protein sequence ID" value="VFK49943.1"/>
    <property type="molecule type" value="Genomic_DNA"/>
</dbReference>
<accession>A0A450YY42</accession>
<name>A0A450YY42_9GAMM</name>
<dbReference type="InterPro" id="IPR029060">
    <property type="entry name" value="PIN-like_dom_sf"/>
</dbReference>
<dbReference type="EMBL" id="CAADHB010000108">
    <property type="protein sequence ID" value="VFK80379.1"/>
    <property type="molecule type" value="Genomic_DNA"/>
</dbReference>
<dbReference type="SUPFAM" id="SSF88723">
    <property type="entry name" value="PIN domain-like"/>
    <property type="match status" value="1"/>
</dbReference>
<reference evidence="1" key="1">
    <citation type="submission" date="2019-02" db="EMBL/GenBank/DDBJ databases">
        <authorList>
            <person name="Gruber-Vodicka R. H."/>
            <person name="Seah K. B. B."/>
        </authorList>
    </citation>
    <scope>NUCLEOTIDE SEQUENCE</scope>
    <source>
        <strain evidence="3">BECK_S127</strain>
        <strain evidence="2">BECK_S1320</strain>
        <strain evidence="1">BECK_S1321</strain>
    </source>
</reference>
<evidence type="ECO:0000313" key="1">
    <source>
        <dbReference type="EMBL" id="VFK46511.1"/>
    </source>
</evidence>
<proteinExistence type="predicted"/>
<dbReference type="EMBL" id="CAADFR010000309">
    <property type="protein sequence ID" value="VFK46511.1"/>
    <property type="molecule type" value="Genomic_DNA"/>
</dbReference>
<evidence type="ECO:0000313" key="2">
    <source>
        <dbReference type="EMBL" id="VFK49943.1"/>
    </source>
</evidence>
<evidence type="ECO:0000313" key="3">
    <source>
        <dbReference type="EMBL" id="VFK80379.1"/>
    </source>
</evidence>
<dbReference type="CDD" id="cd18687">
    <property type="entry name" value="PIN_VapC-like"/>
    <property type="match status" value="1"/>
</dbReference>
<gene>
    <name evidence="3" type="ORF">BECKSD772D_GA0070982_11086</name>
    <name evidence="2" type="ORF">BECKSD772E_GA0070983_12962</name>
    <name evidence="1" type="ORF">BECKSD772F_GA0070984_13092</name>
</gene>
<organism evidence="1">
    <name type="scientific">Candidatus Kentrum sp. SD</name>
    <dbReference type="NCBI Taxonomy" id="2126332"/>
    <lineage>
        <taxon>Bacteria</taxon>
        <taxon>Pseudomonadati</taxon>
        <taxon>Pseudomonadota</taxon>
        <taxon>Gammaproteobacteria</taxon>
        <taxon>Candidatus Kentrum</taxon>
    </lineage>
</organism>